<evidence type="ECO:0000256" key="1">
    <source>
        <dbReference type="ARBA" id="ARBA00022737"/>
    </source>
</evidence>
<dbReference type="InterPro" id="IPR051685">
    <property type="entry name" value="Ycf3/AcsC/BcsC/TPR_MFPF"/>
</dbReference>
<organism evidence="5 6">
    <name type="scientific">Methylophilus glucosoxydans</name>
    <dbReference type="NCBI Taxonomy" id="752553"/>
    <lineage>
        <taxon>Bacteria</taxon>
        <taxon>Pseudomonadati</taxon>
        <taxon>Pseudomonadota</taxon>
        <taxon>Betaproteobacteria</taxon>
        <taxon>Nitrosomonadales</taxon>
        <taxon>Methylophilaceae</taxon>
        <taxon>Methylophilus</taxon>
    </lineage>
</organism>
<dbReference type="Pfam" id="PF00515">
    <property type="entry name" value="TPR_1"/>
    <property type="match status" value="1"/>
</dbReference>
<accession>A0ABW3GJ69</accession>
<evidence type="ECO:0000256" key="3">
    <source>
        <dbReference type="PROSITE-ProRule" id="PRU00339"/>
    </source>
</evidence>
<dbReference type="InterPro" id="IPR002201">
    <property type="entry name" value="Glyco_trans_9"/>
</dbReference>
<feature type="region of interest" description="Disordered" evidence="4">
    <location>
        <begin position="14"/>
        <end position="40"/>
    </location>
</feature>
<feature type="repeat" description="TPR" evidence="3">
    <location>
        <begin position="186"/>
        <end position="219"/>
    </location>
</feature>
<feature type="repeat" description="TPR" evidence="3">
    <location>
        <begin position="50"/>
        <end position="83"/>
    </location>
</feature>
<dbReference type="SUPFAM" id="SSF48452">
    <property type="entry name" value="TPR-like"/>
    <property type="match status" value="1"/>
</dbReference>
<dbReference type="EMBL" id="JBHTJW010000002">
    <property type="protein sequence ID" value="MFD0930403.1"/>
    <property type="molecule type" value="Genomic_DNA"/>
</dbReference>
<dbReference type="RefSeq" id="WP_379076756.1">
    <property type="nucleotide sequence ID" value="NZ_JBHTJW010000002.1"/>
</dbReference>
<dbReference type="SMART" id="SM00028">
    <property type="entry name" value="TPR"/>
    <property type="match status" value="5"/>
</dbReference>
<dbReference type="PANTHER" id="PTHR44943:SF8">
    <property type="entry name" value="TPR REPEAT-CONTAINING PROTEIN MJ0263"/>
    <property type="match status" value="1"/>
</dbReference>
<evidence type="ECO:0000256" key="4">
    <source>
        <dbReference type="SAM" id="MobiDB-lite"/>
    </source>
</evidence>
<comment type="caution">
    <text evidence="5">The sequence shown here is derived from an EMBL/GenBank/DDBJ whole genome shotgun (WGS) entry which is preliminary data.</text>
</comment>
<dbReference type="Gene3D" id="1.25.40.10">
    <property type="entry name" value="Tetratricopeptide repeat domain"/>
    <property type="match status" value="2"/>
</dbReference>
<name>A0ABW3GJ69_9PROT</name>
<evidence type="ECO:0000256" key="2">
    <source>
        <dbReference type="ARBA" id="ARBA00022803"/>
    </source>
</evidence>
<evidence type="ECO:0000313" key="5">
    <source>
        <dbReference type="EMBL" id="MFD0930403.1"/>
    </source>
</evidence>
<dbReference type="InterPro" id="IPR019734">
    <property type="entry name" value="TPR_rpt"/>
</dbReference>
<dbReference type="PANTHER" id="PTHR44943">
    <property type="entry name" value="CELLULOSE SYNTHASE OPERON PROTEIN C"/>
    <property type="match status" value="1"/>
</dbReference>
<keyword evidence="6" id="KW-1185">Reference proteome</keyword>
<gene>
    <name evidence="5" type="ORF">ACFQ1T_11505</name>
</gene>
<dbReference type="Pfam" id="PF01075">
    <property type="entry name" value="Glyco_transf_9"/>
    <property type="match status" value="1"/>
</dbReference>
<protein>
    <submittedName>
        <fullName evidence="5">Tetratricopeptide repeat protein</fullName>
    </submittedName>
</protein>
<reference evidence="6" key="1">
    <citation type="journal article" date="2019" name="Int. J. Syst. Evol. Microbiol.">
        <title>The Global Catalogue of Microorganisms (GCM) 10K type strain sequencing project: providing services to taxonomists for standard genome sequencing and annotation.</title>
        <authorList>
            <consortium name="The Broad Institute Genomics Platform"/>
            <consortium name="The Broad Institute Genome Sequencing Center for Infectious Disease"/>
            <person name="Wu L."/>
            <person name="Ma J."/>
        </authorList>
    </citation>
    <scope>NUCLEOTIDE SEQUENCE [LARGE SCALE GENOMIC DNA]</scope>
    <source>
        <strain evidence="6">CCUG 59685</strain>
    </source>
</reference>
<dbReference type="Pfam" id="PF13181">
    <property type="entry name" value="TPR_8"/>
    <property type="match status" value="1"/>
</dbReference>
<dbReference type="Proteomes" id="UP001597106">
    <property type="component" value="Unassembled WGS sequence"/>
</dbReference>
<evidence type="ECO:0000313" key="6">
    <source>
        <dbReference type="Proteomes" id="UP001597106"/>
    </source>
</evidence>
<dbReference type="SUPFAM" id="SSF53756">
    <property type="entry name" value="UDP-Glycosyltransferase/glycogen phosphorylase"/>
    <property type="match status" value="1"/>
</dbReference>
<dbReference type="InterPro" id="IPR011990">
    <property type="entry name" value="TPR-like_helical_dom_sf"/>
</dbReference>
<sequence>MQAQPVAGLIQHTPSAPLMRLNGTPVLRPSGSTASHESPDAVLASNPANVQAWFQKGMLFKQQKNAPQALHCFNQALHLAPEHEPTLIECGNLLFELEQFEFSLAHHEFALQLNPACVAALHSKSLILSRLGRYEEALLSANQLVCYAPTLAPALLCRGSILHVLGRHHEALASYQQIPLDDQQNALFYLNLANLYLDMLDIDMASDCYRQALALEPNNPTLHWNLALFQLLTGDYAQGWAMYESGKHAPHLPRGRRAVCVQPMWTGEQSLQGKRILLYAEQGLGDTIQFIRYAKLVAALGAQVIIEAQASLIPLLRSLGPDYLLIAAGTAYQDYDYHCSLMSLPYVFKTELGNLPQHTPYLFAAPDKVSRLQMTSQNRLRVGLVWSGSTTHQKDRYRSIPLAQLAPLLALDASFHSLQKEVRDTDQAALSGLPQLTQHQAELEDFSDTAALIARMDLIISVDTSVAHLAGAMHKPVWILLPDPPDFRWLLAREDSPWYPSARLFRAHDHDWTSVITDVKQALAEVIAEKA</sequence>
<dbReference type="PROSITE" id="PS50005">
    <property type="entry name" value="TPR"/>
    <property type="match status" value="2"/>
</dbReference>
<keyword evidence="1" id="KW-0677">Repeat</keyword>
<dbReference type="Gene3D" id="3.40.50.2000">
    <property type="entry name" value="Glycogen Phosphorylase B"/>
    <property type="match status" value="1"/>
</dbReference>
<proteinExistence type="predicted"/>
<keyword evidence="2 3" id="KW-0802">TPR repeat</keyword>